<protein>
    <recommendedName>
        <fullName evidence="1">GP-PDE domain-containing protein</fullName>
    </recommendedName>
</protein>
<dbReference type="Gene3D" id="3.20.20.190">
    <property type="entry name" value="Phosphatidylinositol (PI) phosphodiesterase"/>
    <property type="match status" value="1"/>
</dbReference>
<proteinExistence type="predicted"/>
<dbReference type="AlphaFoldDB" id="A0A938YQL9"/>
<comment type="caution">
    <text evidence="2">The sequence shown here is derived from an EMBL/GenBank/DDBJ whole genome shotgun (WGS) entry which is preliminary data.</text>
</comment>
<evidence type="ECO:0000259" key="1">
    <source>
        <dbReference type="PROSITE" id="PS51704"/>
    </source>
</evidence>
<dbReference type="Pfam" id="PF03009">
    <property type="entry name" value="GDPD"/>
    <property type="match status" value="1"/>
</dbReference>
<dbReference type="GO" id="GO:0008081">
    <property type="term" value="F:phosphoric diester hydrolase activity"/>
    <property type="evidence" value="ECO:0007669"/>
    <property type="project" value="InterPro"/>
</dbReference>
<reference evidence="2" key="1">
    <citation type="submission" date="2021-01" db="EMBL/GenBank/DDBJ databases">
        <title>KCTC 19127 draft genome.</title>
        <authorList>
            <person name="An D."/>
        </authorList>
    </citation>
    <scope>NUCLEOTIDE SEQUENCE</scope>
    <source>
        <strain evidence="2">KCTC 19127</strain>
    </source>
</reference>
<evidence type="ECO:0000313" key="3">
    <source>
        <dbReference type="Proteomes" id="UP000663801"/>
    </source>
</evidence>
<dbReference type="GO" id="GO:0006629">
    <property type="term" value="P:lipid metabolic process"/>
    <property type="evidence" value="ECO:0007669"/>
    <property type="project" value="InterPro"/>
</dbReference>
<dbReference type="PROSITE" id="PS51704">
    <property type="entry name" value="GP_PDE"/>
    <property type="match status" value="1"/>
</dbReference>
<evidence type="ECO:0000313" key="2">
    <source>
        <dbReference type="EMBL" id="MBM9477443.1"/>
    </source>
</evidence>
<keyword evidence="3" id="KW-1185">Reference proteome</keyword>
<dbReference type="EMBL" id="JAERWL010000010">
    <property type="protein sequence ID" value="MBM9477443.1"/>
    <property type="molecule type" value="Genomic_DNA"/>
</dbReference>
<dbReference type="PANTHER" id="PTHR46211:SF14">
    <property type="entry name" value="GLYCEROPHOSPHODIESTER PHOSPHODIESTERASE"/>
    <property type="match status" value="1"/>
</dbReference>
<accession>A0A938YQL9</accession>
<dbReference type="SUPFAM" id="SSF51695">
    <property type="entry name" value="PLC-like phosphodiesterases"/>
    <property type="match status" value="1"/>
</dbReference>
<dbReference type="InterPro" id="IPR017946">
    <property type="entry name" value="PLC-like_Pdiesterase_TIM-brl"/>
</dbReference>
<gene>
    <name evidence="2" type="ORF">JL107_13420</name>
</gene>
<name>A0A938YQL9_9ACTN</name>
<feature type="domain" description="GP-PDE" evidence="1">
    <location>
        <begin position="11"/>
        <end position="246"/>
    </location>
</feature>
<sequence length="251" mass="26898">MNPLRRNGPTPLVIAHRGASSVAPENTLPAFEAGWAAGAAWVECDVQPTMDGVPVLLHDDELDRTTTGTGPVRERSAREIAALDAGAWFGAAFAGTPVPRFADLLTRLDATRRVLLEIKGEHSRGQVRTLLREIRTAGHDHRVVLQSFERAALGHARDLDPHRPLGLLVEDVDGDPVEVCRRLGVQAYNPPAAQLTGRPGLVDALHAADVAVAAWTSDDPREWAALTGCGVDAIITNRPAELVAWQAAAPR</sequence>
<dbReference type="InterPro" id="IPR030395">
    <property type="entry name" value="GP_PDE_dom"/>
</dbReference>
<dbReference type="RefSeq" id="WP_205257545.1">
    <property type="nucleotide sequence ID" value="NZ_BAAAPV010000003.1"/>
</dbReference>
<organism evidence="2 3">
    <name type="scientific">Nakamurella flavida</name>
    <dbReference type="NCBI Taxonomy" id="363630"/>
    <lineage>
        <taxon>Bacteria</taxon>
        <taxon>Bacillati</taxon>
        <taxon>Actinomycetota</taxon>
        <taxon>Actinomycetes</taxon>
        <taxon>Nakamurellales</taxon>
        <taxon>Nakamurellaceae</taxon>
        <taxon>Nakamurella</taxon>
    </lineage>
</organism>
<dbReference type="Proteomes" id="UP000663801">
    <property type="component" value="Unassembled WGS sequence"/>
</dbReference>
<dbReference type="PANTHER" id="PTHR46211">
    <property type="entry name" value="GLYCEROPHOSPHORYL DIESTER PHOSPHODIESTERASE"/>
    <property type="match status" value="1"/>
</dbReference>